<protein>
    <submittedName>
        <fullName evidence="9">Cytochrome c</fullName>
    </submittedName>
</protein>
<dbReference type="GO" id="GO:0009055">
    <property type="term" value="F:electron transfer activity"/>
    <property type="evidence" value="ECO:0007669"/>
    <property type="project" value="InterPro"/>
</dbReference>
<organism evidence="9 10">
    <name type="scientific">Allopusillimonas soli</name>
    <dbReference type="NCBI Taxonomy" id="659016"/>
    <lineage>
        <taxon>Bacteria</taxon>
        <taxon>Pseudomonadati</taxon>
        <taxon>Pseudomonadota</taxon>
        <taxon>Betaproteobacteria</taxon>
        <taxon>Burkholderiales</taxon>
        <taxon>Alcaligenaceae</taxon>
        <taxon>Allopusillimonas</taxon>
    </lineage>
</organism>
<feature type="domain" description="Cytochrome c" evidence="8">
    <location>
        <begin position="36"/>
        <end position="123"/>
    </location>
</feature>
<proteinExistence type="predicted"/>
<dbReference type="InterPro" id="IPR036909">
    <property type="entry name" value="Cyt_c-like_dom_sf"/>
</dbReference>
<evidence type="ECO:0000256" key="6">
    <source>
        <dbReference type="PROSITE-ProRule" id="PRU00433"/>
    </source>
</evidence>
<keyword evidence="1" id="KW-0813">Transport</keyword>
<keyword evidence="3 6" id="KW-0479">Metal-binding</keyword>
<gene>
    <name evidence="9" type="ORF">H0A68_15075</name>
</gene>
<dbReference type="PROSITE" id="PS51257">
    <property type="entry name" value="PROKAR_LIPOPROTEIN"/>
    <property type="match status" value="1"/>
</dbReference>
<sequence length="123" mass="12788">MTSRTSLKRSLSALVVLASCAIMGQAFAADAKAPADAAPVGDAQAALGKISMCIGCHGIKGYKSSFPEVYHVPMIAGQNAEYIVAALKEYASGARTFPTMEAIAKSLSPQDMADIAAHYSSFK</sequence>
<dbReference type="GO" id="GO:0020037">
    <property type="term" value="F:heme binding"/>
    <property type="evidence" value="ECO:0007669"/>
    <property type="project" value="InterPro"/>
</dbReference>
<dbReference type="EMBL" id="JACCEW010000005">
    <property type="protein sequence ID" value="NYT38206.1"/>
    <property type="molecule type" value="Genomic_DNA"/>
</dbReference>
<keyword evidence="7" id="KW-0732">Signal</keyword>
<evidence type="ECO:0000256" key="7">
    <source>
        <dbReference type="SAM" id="SignalP"/>
    </source>
</evidence>
<dbReference type="SUPFAM" id="SSF46626">
    <property type="entry name" value="Cytochrome c"/>
    <property type="match status" value="1"/>
</dbReference>
<accession>A0A853FJU3</accession>
<evidence type="ECO:0000256" key="1">
    <source>
        <dbReference type="ARBA" id="ARBA00022448"/>
    </source>
</evidence>
<evidence type="ECO:0000259" key="8">
    <source>
        <dbReference type="PROSITE" id="PS51007"/>
    </source>
</evidence>
<feature type="chain" id="PRO_5032642049" evidence="7">
    <location>
        <begin position="29"/>
        <end position="123"/>
    </location>
</feature>
<dbReference type="RefSeq" id="WP_129970495.1">
    <property type="nucleotide sequence ID" value="NZ_JACCEW010000005.1"/>
</dbReference>
<evidence type="ECO:0000256" key="2">
    <source>
        <dbReference type="ARBA" id="ARBA00022617"/>
    </source>
</evidence>
<dbReference type="GO" id="GO:0046872">
    <property type="term" value="F:metal ion binding"/>
    <property type="evidence" value="ECO:0007669"/>
    <property type="project" value="UniProtKB-KW"/>
</dbReference>
<dbReference type="OrthoDB" id="9796421at2"/>
<keyword evidence="4" id="KW-0249">Electron transport</keyword>
<reference evidence="9 10" key="1">
    <citation type="submission" date="2020-07" db="EMBL/GenBank/DDBJ databases">
        <title>Taxonomic revisions and descriptions of new bacterial species based on genomic comparisons in the high-G+C-content subgroup of the family Alcaligenaceae.</title>
        <authorList>
            <person name="Szabo A."/>
            <person name="Felfoldi T."/>
        </authorList>
    </citation>
    <scope>NUCLEOTIDE SEQUENCE [LARGE SCALE GENOMIC DNA]</scope>
    <source>
        <strain evidence="9 10">DSM 25264</strain>
    </source>
</reference>
<comment type="caution">
    <text evidence="9">The sequence shown here is derived from an EMBL/GenBank/DDBJ whole genome shotgun (WGS) entry which is preliminary data.</text>
</comment>
<feature type="signal peptide" evidence="7">
    <location>
        <begin position="1"/>
        <end position="28"/>
    </location>
</feature>
<dbReference type="InterPro" id="IPR009056">
    <property type="entry name" value="Cyt_c-like_dom"/>
</dbReference>
<dbReference type="Gene3D" id="1.10.760.10">
    <property type="entry name" value="Cytochrome c-like domain"/>
    <property type="match status" value="1"/>
</dbReference>
<evidence type="ECO:0000256" key="5">
    <source>
        <dbReference type="ARBA" id="ARBA00023004"/>
    </source>
</evidence>
<keyword evidence="5 6" id="KW-0408">Iron</keyword>
<dbReference type="Pfam" id="PF00034">
    <property type="entry name" value="Cytochrom_C"/>
    <property type="match status" value="1"/>
</dbReference>
<evidence type="ECO:0000313" key="9">
    <source>
        <dbReference type="EMBL" id="NYT38206.1"/>
    </source>
</evidence>
<dbReference type="AlphaFoldDB" id="A0A853FJU3"/>
<evidence type="ECO:0000256" key="3">
    <source>
        <dbReference type="ARBA" id="ARBA00022723"/>
    </source>
</evidence>
<dbReference type="Proteomes" id="UP000580517">
    <property type="component" value="Unassembled WGS sequence"/>
</dbReference>
<keyword evidence="2 6" id="KW-0349">Heme</keyword>
<dbReference type="PANTHER" id="PTHR33751">
    <property type="entry name" value="CBB3-TYPE CYTOCHROME C OXIDASE SUBUNIT FIXP"/>
    <property type="match status" value="1"/>
</dbReference>
<dbReference type="PANTHER" id="PTHR33751:SF9">
    <property type="entry name" value="CYTOCHROME C4"/>
    <property type="match status" value="1"/>
</dbReference>
<evidence type="ECO:0000313" key="10">
    <source>
        <dbReference type="Proteomes" id="UP000580517"/>
    </source>
</evidence>
<dbReference type="InterPro" id="IPR050597">
    <property type="entry name" value="Cytochrome_c_Oxidase_Subunit"/>
</dbReference>
<name>A0A853FJU3_9BURK</name>
<keyword evidence="10" id="KW-1185">Reference proteome</keyword>
<dbReference type="PROSITE" id="PS51007">
    <property type="entry name" value="CYTC"/>
    <property type="match status" value="1"/>
</dbReference>
<evidence type="ECO:0000256" key="4">
    <source>
        <dbReference type="ARBA" id="ARBA00022982"/>
    </source>
</evidence>